<sequence>MDSASLRLPVELLTLVFLCAQESDPGYIAGVCTFWREVAISLPELWSNCALIISGDDLDDRASTSSPISLRPQTWLQRSTNLPFSLDITTLTRRFDQDSWLLPDTIILFRRIAPRLTELTLRASQLVLFHLFNETIPSSLPSLQTLSILGIPGGDVPSPSLSGKRRPSYFPSLRLLTLSSCFDLALFKLLGHLIPWYNLTSLTWYSATMASREHSIFLLQITATTQSLTTCDLQLALPLTHNLGLIKNFKHLTLRFRSASSMHFLNGLTLPLLETLELYKNFWPEPYPPQINLQFTERLFTLCHRSSFPLTRLKIHGIRLRTSILVLFLTRVPTLVFLSVEYCHCLNSEFIGALAATKGDSNASAPRILPVLRHLIVSDSFPYDFTWKQSIQALTDLRCCLRRPRGMQPKPSPSSLLETLRIRAAEGDIMTYSRA</sequence>
<dbReference type="Proteomes" id="UP000308600">
    <property type="component" value="Unassembled WGS sequence"/>
</dbReference>
<name>A0ACD3B2M8_9AGAR</name>
<proteinExistence type="predicted"/>
<evidence type="ECO:0000313" key="2">
    <source>
        <dbReference type="Proteomes" id="UP000308600"/>
    </source>
</evidence>
<organism evidence="1 2">
    <name type="scientific">Pluteus cervinus</name>
    <dbReference type="NCBI Taxonomy" id="181527"/>
    <lineage>
        <taxon>Eukaryota</taxon>
        <taxon>Fungi</taxon>
        <taxon>Dikarya</taxon>
        <taxon>Basidiomycota</taxon>
        <taxon>Agaricomycotina</taxon>
        <taxon>Agaricomycetes</taxon>
        <taxon>Agaricomycetidae</taxon>
        <taxon>Agaricales</taxon>
        <taxon>Pluteineae</taxon>
        <taxon>Pluteaceae</taxon>
        <taxon>Pluteus</taxon>
    </lineage>
</organism>
<reference evidence="1 2" key="1">
    <citation type="journal article" date="2019" name="Nat. Ecol. Evol.">
        <title>Megaphylogeny resolves global patterns of mushroom evolution.</title>
        <authorList>
            <person name="Varga T."/>
            <person name="Krizsan K."/>
            <person name="Foldi C."/>
            <person name="Dima B."/>
            <person name="Sanchez-Garcia M."/>
            <person name="Sanchez-Ramirez S."/>
            <person name="Szollosi G.J."/>
            <person name="Szarkandi J.G."/>
            <person name="Papp V."/>
            <person name="Albert L."/>
            <person name="Andreopoulos W."/>
            <person name="Angelini C."/>
            <person name="Antonin V."/>
            <person name="Barry K.W."/>
            <person name="Bougher N.L."/>
            <person name="Buchanan P."/>
            <person name="Buyck B."/>
            <person name="Bense V."/>
            <person name="Catcheside P."/>
            <person name="Chovatia M."/>
            <person name="Cooper J."/>
            <person name="Damon W."/>
            <person name="Desjardin D."/>
            <person name="Finy P."/>
            <person name="Geml J."/>
            <person name="Haridas S."/>
            <person name="Hughes K."/>
            <person name="Justo A."/>
            <person name="Karasinski D."/>
            <person name="Kautmanova I."/>
            <person name="Kiss B."/>
            <person name="Kocsube S."/>
            <person name="Kotiranta H."/>
            <person name="LaButti K.M."/>
            <person name="Lechner B.E."/>
            <person name="Liimatainen K."/>
            <person name="Lipzen A."/>
            <person name="Lukacs Z."/>
            <person name="Mihaltcheva S."/>
            <person name="Morgado L.N."/>
            <person name="Niskanen T."/>
            <person name="Noordeloos M.E."/>
            <person name="Ohm R.A."/>
            <person name="Ortiz-Santana B."/>
            <person name="Ovrebo C."/>
            <person name="Racz N."/>
            <person name="Riley R."/>
            <person name="Savchenko A."/>
            <person name="Shiryaev A."/>
            <person name="Soop K."/>
            <person name="Spirin V."/>
            <person name="Szebenyi C."/>
            <person name="Tomsovsky M."/>
            <person name="Tulloss R.E."/>
            <person name="Uehling J."/>
            <person name="Grigoriev I.V."/>
            <person name="Vagvolgyi C."/>
            <person name="Papp T."/>
            <person name="Martin F.M."/>
            <person name="Miettinen O."/>
            <person name="Hibbett D.S."/>
            <person name="Nagy L.G."/>
        </authorList>
    </citation>
    <scope>NUCLEOTIDE SEQUENCE [LARGE SCALE GENOMIC DNA]</scope>
    <source>
        <strain evidence="1 2">NL-1719</strain>
    </source>
</reference>
<keyword evidence="2" id="KW-1185">Reference proteome</keyword>
<dbReference type="EMBL" id="ML208288">
    <property type="protein sequence ID" value="TFK72219.1"/>
    <property type="molecule type" value="Genomic_DNA"/>
</dbReference>
<accession>A0ACD3B2M8</accession>
<gene>
    <name evidence="1" type="ORF">BDN72DRAFT_373890</name>
</gene>
<protein>
    <submittedName>
        <fullName evidence="1">Uncharacterized protein</fullName>
    </submittedName>
</protein>
<evidence type="ECO:0000313" key="1">
    <source>
        <dbReference type="EMBL" id="TFK72219.1"/>
    </source>
</evidence>